<dbReference type="Proteomes" id="UP000006001">
    <property type="component" value="Unassembled WGS sequence"/>
</dbReference>
<name>D0WGJ6_SLAES</name>
<comment type="caution">
    <text evidence="1">The sequence shown here is derived from an EMBL/GenBank/DDBJ whole genome shotgun (WGS) entry which is preliminary data.</text>
</comment>
<reference evidence="1" key="1">
    <citation type="submission" date="2009-10" db="EMBL/GenBank/DDBJ databases">
        <authorList>
            <person name="Weinstock G."/>
            <person name="Sodergren E."/>
            <person name="Clifton S."/>
            <person name="Fulton L."/>
            <person name="Fulton B."/>
            <person name="Courtney L."/>
            <person name="Fronick C."/>
            <person name="Harrison M."/>
            <person name="Strong C."/>
            <person name="Farmer C."/>
            <person name="Delahaunty K."/>
            <person name="Markovic C."/>
            <person name="Hall O."/>
            <person name="Minx P."/>
            <person name="Tomlinson C."/>
            <person name="Mitreva M."/>
            <person name="Nelson J."/>
            <person name="Hou S."/>
            <person name="Wollam A."/>
            <person name="Pepin K.H."/>
            <person name="Johnson M."/>
            <person name="Bhonagiri V."/>
            <person name="Nash W.E."/>
            <person name="Warren W."/>
            <person name="Chinwalla A."/>
            <person name="Mardis E.R."/>
            <person name="Wilson R.K."/>
        </authorList>
    </citation>
    <scope>NUCLEOTIDE SEQUENCE [LARGE SCALE GENOMIC DNA]</scope>
    <source>
        <strain evidence="1">ATCC 700122</strain>
    </source>
</reference>
<dbReference type="AlphaFoldDB" id="D0WGJ6"/>
<proteinExistence type="predicted"/>
<evidence type="ECO:0000313" key="2">
    <source>
        <dbReference type="Proteomes" id="UP000006001"/>
    </source>
</evidence>
<dbReference type="HOGENOM" id="CLU_3011929_0_0_11"/>
<keyword evidence="2" id="KW-1185">Reference proteome</keyword>
<sequence length="56" mass="6139">MTRRGRGGSLLARRAFKRAARGSFGAVQRRLAHRLLSGEGFVPIALSSHVFELFGL</sequence>
<evidence type="ECO:0000313" key="1">
    <source>
        <dbReference type="EMBL" id="EEZ61609.1"/>
    </source>
</evidence>
<protein>
    <submittedName>
        <fullName evidence="1">Uncharacterized protein</fullName>
    </submittedName>
</protein>
<accession>D0WGJ6</accession>
<dbReference type="STRING" id="649764.HMPREF0762_00950"/>
<organism evidence="1 2">
    <name type="scientific">Slackia exigua (strain ATCC 700122 / DSM 15923 / CIP 105133 / JCM 11022 / KCTC 5966 / S-7)</name>
    <dbReference type="NCBI Taxonomy" id="649764"/>
    <lineage>
        <taxon>Bacteria</taxon>
        <taxon>Bacillati</taxon>
        <taxon>Actinomycetota</taxon>
        <taxon>Coriobacteriia</taxon>
        <taxon>Eggerthellales</taxon>
        <taxon>Eggerthellaceae</taxon>
        <taxon>Slackia</taxon>
    </lineage>
</organism>
<gene>
    <name evidence="1" type="ORF">HMPREF0762_00950</name>
</gene>
<dbReference type="EMBL" id="ACUX02000006">
    <property type="protein sequence ID" value="EEZ61609.1"/>
    <property type="molecule type" value="Genomic_DNA"/>
</dbReference>